<evidence type="ECO:0000313" key="2">
    <source>
        <dbReference type="Proteomes" id="UP001244552"/>
    </source>
</evidence>
<name>A0ABU0MNS2_9PROT</name>
<keyword evidence="2" id="KW-1185">Reference proteome</keyword>
<gene>
    <name evidence="1" type="ORF">QO018_003993</name>
</gene>
<protein>
    <submittedName>
        <fullName evidence="1">Uncharacterized protein</fullName>
    </submittedName>
</protein>
<proteinExistence type="predicted"/>
<reference evidence="1 2" key="1">
    <citation type="submission" date="2023-07" db="EMBL/GenBank/DDBJ databases">
        <title>Genomic Encyclopedia of Type Strains, Phase IV (KMG-IV): sequencing the most valuable type-strain genomes for metagenomic binning, comparative biology and taxonomic classification.</title>
        <authorList>
            <person name="Goeker M."/>
        </authorList>
    </citation>
    <scope>NUCLEOTIDE SEQUENCE [LARGE SCALE GENOMIC DNA]</scope>
    <source>
        <strain evidence="1 2">DSM 19922</strain>
    </source>
</reference>
<dbReference type="RefSeq" id="WP_209985165.1">
    <property type="nucleotide sequence ID" value="NZ_JAGINO010000016.1"/>
</dbReference>
<organism evidence="1 2">
    <name type="scientific">Azospirillum picis</name>
    <dbReference type="NCBI Taxonomy" id="488438"/>
    <lineage>
        <taxon>Bacteria</taxon>
        <taxon>Pseudomonadati</taxon>
        <taxon>Pseudomonadota</taxon>
        <taxon>Alphaproteobacteria</taxon>
        <taxon>Rhodospirillales</taxon>
        <taxon>Azospirillaceae</taxon>
        <taxon>Azospirillum</taxon>
    </lineage>
</organism>
<sequence>MTSCPVPGCAGTQKTGKLMCLRHWRFVSDGTQKEVYRSWRAFNRAAMSDRSGKLAAYRVARDKAIAEATREQQLHDGTDPLDRMVKAAEGLMP</sequence>
<evidence type="ECO:0000313" key="1">
    <source>
        <dbReference type="EMBL" id="MDQ0535115.1"/>
    </source>
</evidence>
<comment type="caution">
    <text evidence="1">The sequence shown here is derived from an EMBL/GenBank/DDBJ whole genome shotgun (WGS) entry which is preliminary data.</text>
</comment>
<accession>A0ABU0MNS2</accession>
<dbReference type="Proteomes" id="UP001244552">
    <property type="component" value="Unassembled WGS sequence"/>
</dbReference>
<dbReference type="EMBL" id="JAUSVU010000016">
    <property type="protein sequence ID" value="MDQ0535115.1"/>
    <property type="molecule type" value="Genomic_DNA"/>
</dbReference>